<dbReference type="AlphaFoldDB" id="A0A0M0BQI3"/>
<evidence type="ECO:0000259" key="1">
    <source>
        <dbReference type="Pfam" id="PF08792"/>
    </source>
</evidence>
<comment type="caution">
    <text evidence="2">The sequence shown here is derived from an EMBL/GenBank/DDBJ whole genome shotgun (WGS) entry which is preliminary data.</text>
</comment>
<gene>
    <name evidence="2" type="ORF">AC482_03455</name>
</gene>
<accession>A0A0M0BQI3</accession>
<dbReference type="InterPro" id="IPR014900">
    <property type="entry name" value="VLTF-3_Zn_ribbon"/>
</dbReference>
<evidence type="ECO:0000313" key="2">
    <source>
        <dbReference type="EMBL" id="KON30630.1"/>
    </source>
</evidence>
<feature type="domain" description="Viral late gene transcription factor 3 zinc ribbon" evidence="1">
    <location>
        <begin position="2"/>
        <end position="30"/>
    </location>
</feature>
<proteinExistence type="predicted"/>
<protein>
    <recommendedName>
        <fullName evidence="1">Viral late gene transcription factor 3 zinc ribbon domain-containing protein</fullName>
    </recommendedName>
</protein>
<reference evidence="2 3" key="1">
    <citation type="submission" date="2015-06" db="EMBL/GenBank/DDBJ databases">
        <title>New insights into the roles of widespread benthic archaea in carbon and nitrogen cycling.</title>
        <authorList>
            <person name="Lazar C.S."/>
            <person name="Baker B.J."/>
            <person name="Seitz K.W."/>
            <person name="Hyde A.S."/>
            <person name="Dick G.J."/>
            <person name="Hinrichs K.-U."/>
            <person name="Teske A.P."/>
        </authorList>
    </citation>
    <scope>NUCLEOTIDE SEQUENCE [LARGE SCALE GENOMIC DNA]</scope>
    <source>
        <strain evidence="2">DG-45</strain>
    </source>
</reference>
<dbReference type="EMBL" id="LFWZ01000026">
    <property type="protein sequence ID" value="KON30630.1"/>
    <property type="molecule type" value="Genomic_DNA"/>
</dbReference>
<sequence>MTYVKCHICGGDVEIWSDEDAGVCLACGAEWRRPDENASCLEYCEYADRCKEIIRARTGKEA</sequence>
<evidence type="ECO:0000313" key="3">
    <source>
        <dbReference type="Proteomes" id="UP000037210"/>
    </source>
</evidence>
<organism evidence="2 3">
    <name type="scientific">miscellaneous Crenarchaeota group-15 archaeon DG-45</name>
    <dbReference type="NCBI Taxonomy" id="1685127"/>
    <lineage>
        <taxon>Archaea</taxon>
        <taxon>Candidatus Bathyarchaeota</taxon>
        <taxon>MCG-15</taxon>
    </lineage>
</organism>
<dbReference type="Pfam" id="PF08792">
    <property type="entry name" value="A2L_zn_ribbon"/>
    <property type="match status" value="1"/>
</dbReference>
<name>A0A0M0BQI3_9ARCH</name>
<dbReference type="Proteomes" id="UP000037210">
    <property type="component" value="Unassembled WGS sequence"/>
</dbReference>